<reference evidence="2 4" key="1">
    <citation type="submission" date="2008-03" db="EMBL/GenBank/DDBJ databases">
        <title>Annotation of Ixodes scapularis.</title>
        <authorList>
            <consortium name="Ixodes scapularis Genome Project Consortium"/>
            <person name="Caler E."/>
            <person name="Hannick L.I."/>
            <person name="Bidwell S."/>
            <person name="Joardar V."/>
            <person name="Thiagarajan M."/>
            <person name="Amedeo P."/>
            <person name="Galinsky K.J."/>
            <person name="Schobel S."/>
            <person name="Inman J."/>
            <person name="Hostetler J."/>
            <person name="Miller J."/>
            <person name="Hammond M."/>
            <person name="Megy K."/>
            <person name="Lawson D."/>
            <person name="Kodira C."/>
            <person name="Sutton G."/>
            <person name="Meyer J."/>
            <person name="Hill C.A."/>
            <person name="Birren B."/>
            <person name="Nene V."/>
            <person name="Collins F."/>
            <person name="Alarcon-Chaidez F."/>
            <person name="Wikel S."/>
            <person name="Strausberg R."/>
        </authorList>
    </citation>
    <scope>NUCLEOTIDE SEQUENCE [LARGE SCALE GENOMIC DNA]</scope>
    <source>
        <strain evidence="4">Wikel</strain>
        <strain evidence="2">Wikel colony</strain>
    </source>
</reference>
<dbReference type="VEuPathDB" id="VectorBase:ISCW008729"/>
<dbReference type="AlphaFoldDB" id="B7Q1W8"/>
<proteinExistence type="predicted"/>
<accession>B7Q1W8</accession>
<dbReference type="VEuPathDB" id="VectorBase:ISCI008729"/>
<dbReference type="InParanoid" id="B7Q1W8"/>
<evidence type="ECO:0000313" key="2">
    <source>
        <dbReference type="EMBL" id="EEC12840.1"/>
    </source>
</evidence>
<keyword evidence="4" id="KW-1185">Reference proteome</keyword>
<name>B7Q1W8_IXOSC</name>
<organism>
    <name type="scientific">Ixodes scapularis</name>
    <name type="common">Black-legged tick</name>
    <name type="synonym">Deer tick</name>
    <dbReference type="NCBI Taxonomy" id="6945"/>
    <lineage>
        <taxon>Eukaryota</taxon>
        <taxon>Metazoa</taxon>
        <taxon>Ecdysozoa</taxon>
        <taxon>Arthropoda</taxon>
        <taxon>Chelicerata</taxon>
        <taxon>Arachnida</taxon>
        <taxon>Acari</taxon>
        <taxon>Parasitiformes</taxon>
        <taxon>Ixodida</taxon>
        <taxon>Ixodoidea</taxon>
        <taxon>Ixodidae</taxon>
        <taxon>Ixodinae</taxon>
        <taxon>Ixodes</taxon>
    </lineage>
</organism>
<reference evidence="3" key="2">
    <citation type="submission" date="2020-05" db="UniProtKB">
        <authorList>
            <consortium name="EnsemblMetazoa"/>
        </authorList>
    </citation>
    <scope>IDENTIFICATION</scope>
    <source>
        <strain evidence="3">wikel</strain>
    </source>
</reference>
<dbReference type="EMBL" id="ABJB011090660">
    <property type="status" value="NOT_ANNOTATED_CDS"/>
    <property type="molecule type" value="Genomic_DNA"/>
</dbReference>
<sequence length="115" mass="12054">MQLVQGAWPQLLCPTPLADRSPLSAPQPPTSSQSQQQQQNRFGFPGDTLFDGAGCSFGRKGGGMQSGETAFVTRTPRSDPVPVVGRAGIVERGDGWPLGNAGPCRNLAPRASYSA</sequence>
<dbReference type="EnsemblMetazoa" id="ISCW008729-RA">
    <property type="protein sequence ID" value="ISCW008729-PA"/>
    <property type="gene ID" value="ISCW008729"/>
</dbReference>
<dbReference type="HOGENOM" id="CLU_2111526_0_0_1"/>
<dbReference type="EMBL" id="ABJB010663504">
    <property type="status" value="NOT_ANNOTATED_CDS"/>
    <property type="molecule type" value="Genomic_DNA"/>
</dbReference>
<evidence type="ECO:0000256" key="1">
    <source>
        <dbReference type="SAM" id="MobiDB-lite"/>
    </source>
</evidence>
<protein>
    <submittedName>
        <fullName evidence="2 3">Uncharacterized protein</fullName>
    </submittedName>
</protein>
<gene>
    <name evidence="2" type="ORF">IscW_ISCW008729</name>
</gene>
<dbReference type="EMBL" id="ABJB010931324">
    <property type="status" value="NOT_ANNOTATED_CDS"/>
    <property type="molecule type" value="Genomic_DNA"/>
</dbReference>
<feature type="compositionally biased region" description="Low complexity" evidence="1">
    <location>
        <begin position="30"/>
        <end position="39"/>
    </location>
</feature>
<evidence type="ECO:0000313" key="4">
    <source>
        <dbReference type="Proteomes" id="UP000001555"/>
    </source>
</evidence>
<dbReference type="PaxDb" id="6945-B7Q1W8"/>
<dbReference type="EMBL" id="DS839936">
    <property type="protein sequence ID" value="EEC12840.1"/>
    <property type="molecule type" value="Genomic_DNA"/>
</dbReference>
<dbReference type="Proteomes" id="UP000001555">
    <property type="component" value="Unassembled WGS sequence"/>
</dbReference>
<evidence type="ECO:0000313" key="3">
    <source>
        <dbReference type="EnsemblMetazoa" id="ISCW008729-PA"/>
    </source>
</evidence>
<feature type="region of interest" description="Disordered" evidence="1">
    <location>
        <begin position="1"/>
        <end position="83"/>
    </location>
</feature>